<proteinExistence type="predicted"/>
<dbReference type="EMBL" id="CAADII010000052">
    <property type="protein sequence ID" value="VFR55845.1"/>
    <property type="molecule type" value="Genomic_DNA"/>
</dbReference>
<reference evidence="2" key="1">
    <citation type="submission" date="2019-03" db="EMBL/GenBank/DDBJ databases">
        <authorList>
            <person name="Danneels B."/>
        </authorList>
    </citation>
    <scope>NUCLEOTIDE SEQUENCE</scope>
</reference>
<dbReference type="AlphaFoldDB" id="A0A484TWF4"/>
<evidence type="ECO:0000313" key="2">
    <source>
        <dbReference type="EMBL" id="VFR79182.1"/>
    </source>
</evidence>
<protein>
    <submittedName>
        <fullName evidence="2">Regulatory protein, LysR-family</fullName>
    </submittedName>
</protein>
<sequence length="69" mass="7578">MLALKVAAGYGVGISAQSRVARAHEWGISTRPLADGPYEIVTHLQRREGETSPASERFERRARQVAAMI</sequence>
<evidence type="ECO:0000313" key="1">
    <source>
        <dbReference type="EMBL" id="VFR55845.1"/>
    </source>
</evidence>
<organism evidence="2">
    <name type="scientific">plant metagenome</name>
    <dbReference type="NCBI Taxonomy" id="1297885"/>
    <lineage>
        <taxon>unclassified sequences</taxon>
        <taxon>metagenomes</taxon>
        <taxon>organismal metagenomes</taxon>
    </lineage>
</organism>
<accession>A0A484TWF4</accession>
<name>A0A484TWF4_9ZZZZ</name>
<dbReference type="EMBL" id="CAADIK010000046">
    <property type="protein sequence ID" value="VFR79182.1"/>
    <property type="molecule type" value="Genomic_DNA"/>
</dbReference>
<gene>
    <name evidence="1" type="ORF">BRI6_4342</name>
    <name evidence="2" type="ORF">BRI9_4402</name>
</gene>